<reference evidence="1" key="1">
    <citation type="submission" date="2021-01" db="EMBL/GenBank/DDBJ databases">
        <authorList>
            <person name="Kaushik A."/>
        </authorList>
    </citation>
    <scope>NUCLEOTIDE SEQUENCE</scope>
    <source>
        <strain evidence="1">AG6-10EEA</strain>
    </source>
</reference>
<organism evidence="1 2">
    <name type="scientific">Rhizoctonia solani</name>
    <dbReference type="NCBI Taxonomy" id="456999"/>
    <lineage>
        <taxon>Eukaryota</taxon>
        <taxon>Fungi</taxon>
        <taxon>Dikarya</taxon>
        <taxon>Basidiomycota</taxon>
        <taxon>Agaricomycotina</taxon>
        <taxon>Agaricomycetes</taxon>
        <taxon>Cantharellales</taxon>
        <taxon>Ceratobasidiaceae</taxon>
        <taxon>Rhizoctonia</taxon>
    </lineage>
</organism>
<proteinExistence type="predicted"/>
<dbReference type="EMBL" id="CAJMXA010000910">
    <property type="protein sequence ID" value="CAE6446241.1"/>
    <property type="molecule type" value="Genomic_DNA"/>
</dbReference>
<comment type="caution">
    <text evidence="1">The sequence shown here is derived from an EMBL/GenBank/DDBJ whole genome shotgun (WGS) entry which is preliminary data.</text>
</comment>
<protein>
    <submittedName>
        <fullName evidence="1">Uncharacterized protein</fullName>
    </submittedName>
</protein>
<name>A0A8H3B2N1_9AGAM</name>
<dbReference type="AlphaFoldDB" id="A0A8H3B2N1"/>
<evidence type="ECO:0000313" key="2">
    <source>
        <dbReference type="Proteomes" id="UP000663853"/>
    </source>
</evidence>
<evidence type="ECO:0000313" key="1">
    <source>
        <dbReference type="EMBL" id="CAE6446241.1"/>
    </source>
</evidence>
<dbReference type="Proteomes" id="UP000663853">
    <property type="component" value="Unassembled WGS sequence"/>
</dbReference>
<accession>A0A8H3B2N1</accession>
<sequence>MPSAAATLDAQPQLEGIPVTVTFGRESKPDRGSAAQDIFASNRAAGKLMLKQSEWLAQADTSAYNPSLKLLPGPSYPSHQFEFFALSRA</sequence>
<gene>
    <name evidence="1" type="ORF">RDB_LOCUS43157</name>
</gene>